<name>A0ABV6REM1_9MICO</name>
<sequence length="99" mass="10453">MDDLAWFEGGLVLVIDGDAVEQCPVEHPPLGGFGLGVDVADVGEEPEDRVETDLGLVVGRLQRVEPAGDRLQARADGILFGLEQVERDRVGGCAARGNA</sequence>
<proteinExistence type="predicted"/>
<evidence type="ECO:0000313" key="1">
    <source>
        <dbReference type="EMBL" id="MFC0675450.1"/>
    </source>
</evidence>
<accession>A0ABV6REM1</accession>
<dbReference type="EMBL" id="JBHLSV010000024">
    <property type="protein sequence ID" value="MFC0675450.1"/>
    <property type="molecule type" value="Genomic_DNA"/>
</dbReference>
<evidence type="ECO:0000313" key="2">
    <source>
        <dbReference type="Proteomes" id="UP001589793"/>
    </source>
</evidence>
<dbReference type="RefSeq" id="WP_376982479.1">
    <property type="nucleotide sequence ID" value="NZ_JBHLSV010000024.1"/>
</dbReference>
<comment type="caution">
    <text evidence="1">The sequence shown here is derived from an EMBL/GenBank/DDBJ whole genome shotgun (WGS) entry which is preliminary data.</text>
</comment>
<dbReference type="Proteomes" id="UP001589793">
    <property type="component" value="Unassembled WGS sequence"/>
</dbReference>
<keyword evidence="2" id="KW-1185">Reference proteome</keyword>
<reference evidence="1 2" key="1">
    <citation type="submission" date="2024-09" db="EMBL/GenBank/DDBJ databases">
        <authorList>
            <person name="Sun Q."/>
            <person name="Mori K."/>
        </authorList>
    </citation>
    <scope>NUCLEOTIDE SEQUENCE [LARGE SCALE GENOMIC DNA]</scope>
    <source>
        <strain evidence="1 2">CICC 10874</strain>
    </source>
</reference>
<gene>
    <name evidence="1" type="ORF">ACFFF6_15945</name>
</gene>
<organism evidence="1 2">
    <name type="scientific">Brachybacterium hainanense</name>
    <dbReference type="NCBI Taxonomy" id="1541174"/>
    <lineage>
        <taxon>Bacteria</taxon>
        <taxon>Bacillati</taxon>
        <taxon>Actinomycetota</taxon>
        <taxon>Actinomycetes</taxon>
        <taxon>Micrococcales</taxon>
        <taxon>Dermabacteraceae</taxon>
        <taxon>Brachybacterium</taxon>
    </lineage>
</organism>
<protein>
    <submittedName>
        <fullName evidence="1">Uncharacterized protein</fullName>
    </submittedName>
</protein>